<feature type="transmembrane region" description="Helical" evidence="6">
    <location>
        <begin position="12"/>
        <end position="30"/>
    </location>
</feature>
<sequence length="395" mass="44816">MVRDLFKHTGIYFFGSILSKSITTVAWIALARLLTPEKYGQFILYIMILEMTTFIGDFGLNQWYLRNVEKENRTLIFNKIVYVRSVTLFLSVAILSFILFYFKIFDLATSSFLLASLIPMSYLSVAEGYYLEQKKGLKVSLKLTSIGGIFLLGYLLIYKNLDLQKSVLTLFVSLILTLSWFIPWRQIRLVKFLSLSEIFSILKSSSSYLYLNLTSFFYNKGDSFIISYFKGNSALGIYGLAYRFLESLSLFSTSLTQNLFPLSAKKEGVGLKQLLKISLLMFVSGAFVSIFVYFGANFLVVGLFGLQYSAAIPILRIFAVVLLLFFINAPLATVVQSSRLVKSFLPYGILNTLLNILLNILLVPKFGIIAAAWMMALTEITGFFINLHFVKKLYS</sequence>
<keyword evidence="4 6" id="KW-1133">Transmembrane helix</keyword>
<gene>
    <name evidence="7" type="ORF">A3C25_05820</name>
</gene>
<dbReference type="Proteomes" id="UP000177913">
    <property type="component" value="Unassembled WGS sequence"/>
</dbReference>
<evidence type="ECO:0000256" key="6">
    <source>
        <dbReference type="SAM" id="Phobius"/>
    </source>
</evidence>
<feature type="transmembrane region" description="Helical" evidence="6">
    <location>
        <begin position="344"/>
        <end position="362"/>
    </location>
</feature>
<comment type="caution">
    <text evidence="7">The sequence shown here is derived from an EMBL/GenBank/DDBJ whole genome shotgun (WGS) entry which is preliminary data.</text>
</comment>
<evidence type="ECO:0000256" key="3">
    <source>
        <dbReference type="ARBA" id="ARBA00022692"/>
    </source>
</evidence>
<dbReference type="InterPro" id="IPR002797">
    <property type="entry name" value="Polysacc_synth"/>
</dbReference>
<keyword evidence="3 6" id="KW-0812">Transmembrane</keyword>
<evidence type="ECO:0000256" key="2">
    <source>
        <dbReference type="ARBA" id="ARBA00022475"/>
    </source>
</evidence>
<dbReference type="PANTHER" id="PTHR30250:SF11">
    <property type="entry name" value="O-ANTIGEN TRANSPORTER-RELATED"/>
    <property type="match status" value="1"/>
</dbReference>
<evidence type="ECO:0000256" key="5">
    <source>
        <dbReference type="ARBA" id="ARBA00023136"/>
    </source>
</evidence>
<dbReference type="InterPro" id="IPR050833">
    <property type="entry name" value="Poly_Biosynth_Transport"/>
</dbReference>
<dbReference type="PANTHER" id="PTHR30250">
    <property type="entry name" value="PST FAMILY PREDICTED COLANIC ACID TRANSPORTER"/>
    <property type="match status" value="1"/>
</dbReference>
<feature type="transmembrane region" description="Helical" evidence="6">
    <location>
        <begin position="108"/>
        <end position="131"/>
    </location>
</feature>
<evidence type="ECO:0000313" key="8">
    <source>
        <dbReference type="Proteomes" id="UP000177913"/>
    </source>
</evidence>
<name>A0A1F7GYM9_9BACT</name>
<evidence type="ECO:0000256" key="4">
    <source>
        <dbReference type="ARBA" id="ARBA00022989"/>
    </source>
</evidence>
<reference evidence="7 8" key="1">
    <citation type="journal article" date="2016" name="Nat. Commun.">
        <title>Thousands of microbial genomes shed light on interconnected biogeochemical processes in an aquifer system.</title>
        <authorList>
            <person name="Anantharaman K."/>
            <person name="Brown C.T."/>
            <person name="Hug L.A."/>
            <person name="Sharon I."/>
            <person name="Castelle C.J."/>
            <person name="Probst A.J."/>
            <person name="Thomas B.C."/>
            <person name="Singh A."/>
            <person name="Wilkins M.J."/>
            <person name="Karaoz U."/>
            <person name="Brodie E.L."/>
            <person name="Williams K.H."/>
            <person name="Hubbard S.S."/>
            <person name="Banfield J.F."/>
        </authorList>
    </citation>
    <scope>NUCLEOTIDE SEQUENCE [LARGE SCALE GENOMIC DNA]</scope>
</reference>
<keyword evidence="5 6" id="KW-0472">Membrane</keyword>
<feature type="transmembrane region" description="Helical" evidence="6">
    <location>
        <begin position="279"/>
        <end position="304"/>
    </location>
</feature>
<feature type="transmembrane region" description="Helical" evidence="6">
    <location>
        <begin position="167"/>
        <end position="184"/>
    </location>
</feature>
<comment type="subcellular location">
    <subcellularLocation>
        <location evidence="1">Cell membrane</location>
        <topology evidence="1">Multi-pass membrane protein</topology>
    </subcellularLocation>
</comment>
<keyword evidence="2" id="KW-1003">Cell membrane</keyword>
<feature type="transmembrane region" description="Helical" evidence="6">
    <location>
        <begin position="310"/>
        <end position="332"/>
    </location>
</feature>
<proteinExistence type="predicted"/>
<feature type="transmembrane region" description="Helical" evidence="6">
    <location>
        <begin position="42"/>
        <end position="60"/>
    </location>
</feature>
<feature type="transmembrane region" description="Helical" evidence="6">
    <location>
        <begin position="368"/>
        <end position="390"/>
    </location>
</feature>
<dbReference type="GO" id="GO:0005886">
    <property type="term" value="C:plasma membrane"/>
    <property type="evidence" value="ECO:0007669"/>
    <property type="project" value="UniProtKB-SubCell"/>
</dbReference>
<protein>
    <submittedName>
        <fullName evidence="7">Uncharacterized protein</fullName>
    </submittedName>
</protein>
<feature type="transmembrane region" description="Helical" evidence="6">
    <location>
        <begin position="143"/>
        <end position="161"/>
    </location>
</feature>
<accession>A0A1F7GYM9</accession>
<dbReference type="EMBL" id="MFZO01000037">
    <property type="protein sequence ID" value="OGK24217.1"/>
    <property type="molecule type" value="Genomic_DNA"/>
</dbReference>
<dbReference type="AlphaFoldDB" id="A0A1F7GYM9"/>
<evidence type="ECO:0000313" key="7">
    <source>
        <dbReference type="EMBL" id="OGK24217.1"/>
    </source>
</evidence>
<dbReference type="Pfam" id="PF01943">
    <property type="entry name" value="Polysacc_synt"/>
    <property type="match status" value="1"/>
</dbReference>
<feature type="transmembrane region" description="Helical" evidence="6">
    <location>
        <begin position="81"/>
        <end position="102"/>
    </location>
</feature>
<organism evidence="7 8">
    <name type="scientific">Candidatus Roizmanbacteria bacterium RIFCSPHIGHO2_02_FULL_38_11</name>
    <dbReference type="NCBI Taxonomy" id="1802039"/>
    <lineage>
        <taxon>Bacteria</taxon>
        <taxon>Candidatus Roizmaniibacteriota</taxon>
    </lineage>
</organism>
<evidence type="ECO:0000256" key="1">
    <source>
        <dbReference type="ARBA" id="ARBA00004651"/>
    </source>
</evidence>